<evidence type="ECO:0000313" key="1">
    <source>
        <dbReference type="EMBL" id="CAJ2508839.1"/>
    </source>
</evidence>
<sequence>MHETWAPWYTGHAPTNATIGIGNSIAGKTHLDDVKRIYEVVLPHLDAGEEAVVMCHSYGGHLENSIDRRADRGGACCARAAGSSALCRFYRLAAAIAQLVRSARIRDPAGIDKT</sequence>
<dbReference type="AlphaFoldDB" id="A0AAI8YL86"/>
<comment type="caution">
    <text evidence="1">The sequence shown here is derived from an EMBL/GenBank/DDBJ whole genome shotgun (WGS) entry which is preliminary data.</text>
</comment>
<dbReference type="Proteomes" id="UP001295740">
    <property type="component" value="Unassembled WGS sequence"/>
</dbReference>
<dbReference type="EMBL" id="CAUWAG010000012">
    <property type="protein sequence ID" value="CAJ2508839.1"/>
    <property type="molecule type" value="Genomic_DNA"/>
</dbReference>
<proteinExistence type="predicted"/>
<name>A0AAI8YL86_9PEZI</name>
<protein>
    <submittedName>
        <fullName evidence="1">Uu.00g138650.m01.CDS01</fullName>
    </submittedName>
</protein>
<reference evidence="1" key="1">
    <citation type="submission" date="2023-10" db="EMBL/GenBank/DDBJ databases">
        <authorList>
            <person name="Hackl T."/>
        </authorList>
    </citation>
    <scope>NUCLEOTIDE SEQUENCE</scope>
</reference>
<gene>
    <name evidence="1" type="ORF">KHLLAP_LOCUS9307</name>
</gene>
<keyword evidence="2" id="KW-1185">Reference proteome</keyword>
<evidence type="ECO:0000313" key="2">
    <source>
        <dbReference type="Proteomes" id="UP001295740"/>
    </source>
</evidence>
<organism evidence="1 2">
    <name type="scientific">Anthostomella pinea</name>
    <dbReference type="NCBI Taxonomy" id="933095"/>
    <lineage>
        <taxon>Eukaryota</taxon>
        <taxon>Fungi</taxon>
        <taxon>Dikarya</taxon>
        <taxon>Ascomycota</taxon>
        <taxon>Pezizomycotina</taxon>
        <taxon>Sordariomycetes</taxon>
        <taxon>Xylariomycetidae</taxon>
        <taxon>Xylariales</taxon>
        <taxon>Xylariaceae</taxon>
        <taxon>Anthostomella</taxon>
    </lineage>
</organism>
<accession>A0AAI8YL86</accession>